<dbReference type="InterPro" id="IPR025562">
    <property type="entry name" value="Tae4"/>
</dbReference>
<proteinExistence type="predicted"/>
<keyword evidence="2" id="KW-1185">Reference proteome</keyword>
<dbReference type="Proteomes" id="UP000029614">
    <property type="component" value="Unassembled WGS sequence"/>
</dbReference>
<organism evidence="1 2">
    <name type="scientific">Prevotella amnii DNF00058</name>
    <dbReference type="NCBI Taxonomy" id="1401066"/>
    <lineage>
        <taxon>Bacteria</taxon>
        <taxon>Pseudomonadati</taxon>
        <taxon>Bacteroidota</taxon>
        <taxon>Bacteroidia</taxon>
        <taxon>Bacteroidales</taxon>
        <taxon>Prevotellaceae</taxon>
        <taxon>Prevotella</taxon>
    </lineage>
</organism>
<evidence type="ECO:0000313" key="1">
    <source>
        <dbReference type="EMBL" id="KGF52655.1"/>
    </source>
</evidence>
<protein>
    <recommendedName>
        <fullName evidence="3">Type VI secretion system amidase effector protein Tae4</fullName>
    </recommendedName>
</protein>
<dbReference type="OrthoDB" id="8480759at2"/>
<gene>
    <name evidence="1" type="ORF">HMPREF9302_02700</name>
</gene>
<comment type="caution">
    <text evidence="1">The sequence shown here is derived from an EMBL/GenBank/DDBJ whole genome shotgun (WGS) entry which is preliminary data.</text>
</comment>
<evidence type="ECO:0008006" key="3">
    <source>
        <dbReference type="Google" id="ProtNLM"/>
    </source>
</evidence>
<dbReference type="RefSeq" id="WP_036854428.1">
    <property type="nucleotide sequence ID" value="NZ_JRNU01000009.1"/>
</dbReference>
<sequence>MILKYSRLSGLFRRVKDLDVRRLGWLIGGKVKENIELGKFKNGYAIRLSYAFNYAGLRISHADGAVSSGADKRWYLYRVSDIVKFVQKNIGGVSLSGSSALDFKGKKGIIIFSGCHWSDATGHIDLFNGKEVESKKGNDYFAPCNTALLYILK</sequence>
<name>A0A096B0M4_9BACT</name>
<dbReference type="AlphaFoldDB" id="A0A096B0M4"/>
<dbReference type="Pfam" id="PF14113">
    <property type="entry name" value="Tae4"/>
    <property type="match status" value="1"/>
</dbReference>
<dbReference type="Gene3D" id="3.90.1720.70">
    <property type="match status" value="1"/>
</dbReference>
<dbReference type="EMBL" id="JRNU01000009">
    <property type="protein sequence ID" value="KGF52655.1"/>
    <property type="molecule type" value="Genomic_DNA"/>
</dbReference>
<reference evidence="1 2" key="1">
    <citation type="submission" date="2014-07" db="EMBL/GenBank/DDBJ databases">
        <authorList>
            <person name="McCorrison J."/>
            <person name="Sanka R."/>
            <person name="Torralba M."/>
            <person name="Gillis M."/>
            <person name="Haft D.H."/>
            <person name="Methe B."/>
            <person name="Sutton G."/>
            <person name="Nelson K.E."/>
        </authorList>
    </citation>
    <scope>NUCLEOTIDE SEQUENCE [LARGE SCALE GENOMIC DNA]</scope>
    <source>
        <strain evidence="1 2">DNF00058</strain>
    </source>
</reference>
<evidence type="ECO:0000313" key="2">
    <source>
        <dbReference type="Proteomes" id="UP000029614"/>
    </source>
</evidence>
<accession>A0A096B0M4</accession>